<keyword evidence="3" id="KW-1185">Reference proteome</keyword>
<evidence type="ECO:0000313" key="3">
    <source>
        <dbReference type="Proteomes" id="UP000095705"/>
    </source>
</evidence>
<dbReference type="Gene3D" id="3.40.50.980">
    <property type="match status" value="1"/>
</dbReference>
<dbReference type="STRING" id="36818.BGK67_31305"/>
<accession>A0A1E5Q0A6</accession>
<feature type="domain" description="AMP-dependent synthetase/ligase" evidence="1">
    <location>
        <begin position="1"/>
        <end position="48"/>
    </location>
</feature>
<dbReference type="SUPFAM" id="SSF56801">
    <property type="entry name" value="Acetyl-CoA synthetase-like"/>
    <property type="match status" value="1"/>
</dbReference>
<comment type="caution">
    <text evidence="2">The sequence shown here is derived from an EMBL/GenBank/DDBJ whole genome shotgun (WGS) entry which is preliminary data.</text>
</comment>
<evidence type="ECO:0000259" key="1">
    <source>
        <dbReference type="Pfam" id="PF00501"/>
    </source>
</evidence>
<dbReference type="AlphaFoldDB" id="A0A1E5Q0A6"/>
<dbReference type="Proteomes" id="UP000095705">
    <property type="component" value="Unassembled WGS sequence"/>
</dbReference>
<name>A0A1E5Q0A6_9ACTN</name>
<gene>
    <name evidence="2" type="ORF">BGK67_31305</name>
</gene>
<reference evidence="2 3" key="1">
    <citation type="submission" date="2016-08" db="EMBL/GenBank/DDBJ databases">
        <title>The complete genome of Streptomyces subrutilus 10-1-1.</title>
        <authorList>
            <person name="Chen X."/>
        </authorList>
    </citation>
    <scope>NUCLEOTIDE SEQUENCE [LARGE SCALE GENOMIC DNA]</scope>
    <source>
        <strain evidence="2 3">10-1-1</strain>
    </source>
</reference>
<evidence type="ECO:0000313" key="2">
    <source>
        <dbReference type="EMBL" id="OEJ35201.1"/>
    </source>
</evidence>
<sequence length="83" mass="8304">MAVLGVVRTGAAYLPIDGHAPADRVTAVLNDSGAQAVIVGRGAERRPRPFGTGADTPVLTVPAAAGAQIVEEVDTASPGLASW</sequence>
<organism evidence="2 3">
    <name type="scientific">Streptomyces subrutilus</name>
    <dbReference type="NCBI Taxonomy" id="36818"/>
    <lineage>
        <taxon>Bacteria</taxon>
        <taxon>Bacillati</taxon>
        <taxon>Actinomycetota</taxon>
        <taxon>Actinomycetes</taxon>
        <taxon>Kitasatosporales</taxon>
        <taxon>Streptomycetaceae</taxon>
        <taxon>Streptomyces</taxon>
    </lineage>
</organism>
<dbReference type="EMBL" id="MEHK01000001">
    <property type="protein sequence ID" value="OEJ35201.1"/>
    <property type="molecule type" value="Genomic_DNA"/>
</dbReference>
<proteinExistence type="predicted"/>
<dbReference type="InterPro" id="IPR000873">
    <property type="entry name" value="AMP-dep_synth/lig_dom"/>
</dbReference>
<protein>
    <recommendedName>
        <fullName evidence="1">AMP-dependent synthetase/ligase domain-containing protein</fullName>
    </recommendedName>
</protein>
<dbReference type="Pfam" id="PF00501">
    <property type="entry name" value="AMP-binding"/>
    <property type="match status" value="1"/>
</dbReference>